<dbReference type="EMBL" id="JASBNA010000016">
    <property type="protein sequence ID" value="KAK7686710.1"/>
    <property type="molecule type" value="Genomic_DNA"/>
</dbReference>
<feature type="region of interest" description="Disordered" evidence="1">
    <location>
        <begin position="273"/>
        <end position="358"/>
    </location>
</feature>
<evidence type="ECO:0000313" key="3">
    <source>
        <dbReference type="Proteomes" id="UP001385951"/>
    </source>
</evidence>
<comment type="caution">
    <text evidence="2">The sequence shown here is derived from an EMBL/GenBank/DDBJ whole genome shotgun (WGS) entry which is preliminary data.</text>
</comment>
<feature type="compositionally biased region" description="Low complexity" evidence="1">
    <location>
        <begin position="12"/>
        <end position="28"/>
    </location>
</feature>
<reference evidence="2 3" key="1">
    <citation type="submission" date="2022-09" db="EMBL/GenBank/DDBJ databases">
        <authorList>
            <person name="Palmer J.M."/>
        </authorList>
    </citation>
    <scope>NUCLEOTIDE SEQUENCE [LARGE SCALE GENOMIC DNA]</scope>
    <source>
        <strain evidence="2 3">DSM 7382</strain>
    </source>
</reference>
<feature type="region of interest" description="Disordered" evidence="1">
    <location>
        <begin position="10"/>
        <end position="29"/>
    </location>
</feature>
<dbReference type="InterPro" id="IPR007541">
    <property type="entry name" value="Uncharacterised_BSP"/>
</dbReference>
<accession>A0AAW0GCC4</accession>
<dbReference type="Pfam" id="PF04450">
    <property type="entry name" value="BSP"/>
    <property type="match status" value="1"/>
</dbReference>
<organism evidence="2 3">
    <name type="scientific">Cerrena zonata</name>
    <dbReference type="NCBI Taxonomy" id="2478898"/>
    <lineage>
        <taxon>Eukaryota</taxon>
        <taxon>Fungi</taxon>
        <taxon>Dikarya</taxon>
        <taxon>Basidiomycota</taxon>
        <taxon>Agaricomycotina</taxon>
        <taxon>Agaricomycetes</taxon>
        <taxon>Polyporales</taxon>
        <taxon>Cerrenaceae</taxon>
        <taxon>Cerrena</taxon>
    </lineage>
</organism>
<protein>
    <submittedName>
        <fullName evidence="2">Uncharacterized protein</fullName>
    </submittedName>
</protein>
<dbReference type="Proteomes" id="UP001385951">
    <property type="component" value="Unassembled WGS sequence"/>
</dbReference>
<sequence>MAFLTSWTHKLNNNPTNPNDPTPTNNPTLPSYQPVATHYVPPPKPKIPPRPNEWPIPTLRIRVDDLNHPGAQLFFKHINPYEALKDACIASFVWLYTLETVPRHVEVIQLILRSMPGVAHTTGSDINKEIHFSLDHIVNCAARAKDEIHGVLTHEVVHCYQYNGRGSAPGGLIEGIADFVRLRASFIPPHWRPRPSEKWDAGYDSTAYFLSWLEEQHGTGLIAALNLTLRDRSYEDAMWKEHTGKKVGKLWKRYCECLEEDEKVKKVNMLGYGVPQPPPPVPTHNRPEVGEQSMGEKGEKVVVPKAVETKTSEVKNVEEVEEDMNMEGDDEASENSTDSEMVVVEHNDKGKEKEKEAS</sequence>
<dbReference type="PANTHER" id="PTHR33321">
    <property type="match status" value="1"/>
</dbReference>
<proteinExistence type="predicted"/>
<name>A0AAW0GCC4_9APHY</name>
<feature type="compositionally biased region" description="Basic and acidic residues" evidence="1">
    <location>
        <begin position="285"/>
        <end position="318"/>
    </location>
</feature>
<keyword evidence="3" id="KW-1185">Reference proteome</keyword>
<feature type="compositionally biased region" description="Acidic residues" evidence="1">
    <location>
        <begin position="319"/>
        <end position="333"/>
    </location>
</feature>
<dbReference type="AlphaFoldDB" id="A0AAW0GCC4"/>
<gene>
    <name evidence="2" type="ORF">QCA50_010310</name>
</gene>
<feature type="compositionally biased region" description="Basic and acidic residues" evidence="1">
    <location>
        <begin position="343"/>
        <end position="358"/>
    </location>
</feature>
<evidence type="ECO:0000256" key="1">
    <source>
        <dbReference type="SAM" id="MobiDB-lite"/>
    </source>
</evidence>
<evidence type="ECO:0000313" key="2">
    <source>
        <dbReference type="EMBL" id="KAK7686710.1"/>
    </source>
</evidence>
<dbReference type="PANTHER" id="PTHR33321:SF12">
    <property type="entry name" value="PLANT BASIC SECRETORY PROTEIN (BSP) FAMILY PROTEIN"/>
    <property type="match status" value="1"/>
</dbReference>